<evidence type="ECO:0000313" key="3">
    <source>
        <dbReference type="EMBL" id="OZI70442.1"/>
    </source>
</evidence>
<dbReference type="PANTHER" id="PTHR30576:SF20">
    <property type="entry name" value="QUINOVOSAMINEPHOSPHOTRANSFERAE-RELATED"/>
    <property type="match status" value="1"/>
</dbReference>
<name>A0ABX4F7X1_9BORD</name>
<comment type="caution">
    <text evidence="3">The sequence shown here is derived from an EMBL/GenBank/DDBJ whole genome shotgun (WGS) entry which is preliminary data.</text>
</comment>
<sequence length="201" mass="22948">MIKRLIDLACSSLGLLLLSPIFIFIALAIKIDSKGPVFYRQTRVGQYGKPFRIHKFRSMRIDQPVNAAQVTVEGDPRITRVGRRIRSWKLDELAQLIDVWQGTMSLVGPRPEVPNYVDTYPPLIREKVLSVKPGITDIASIQFRNENALLAGHADPDRVYREEILPRKLALQQSYVDKRSTWLDVKIIISTIAAIFRDKQP</sequence>
<keyword evidence="3" id="KW-0808">Transferase</keyword>
<dbReference type="EMBL" id="NEVV01000007">
    <property type="protein sequence ID" value="OZI70442.1"/>
    <property type="molecule type" value="Genomic_DNA"/>
</dbReference>
<dbReference type="Proteomes" id="UP000216524">
    <property type="component" value="Unassembled WGS sequence"/>
</dbReference>
<reference evidence="3 4" key="1">
    <citation type="submission" date="2017-05" db="EMBL/GenBank/DDBJ databases">
        <title>Complete and WGS of Bordetella genogroups.</title>
        <authorList>
            <person name="Spilker T."/>
            <person name="Lipuma J."/>
        </authorList>
    </citation>
    <scope>NUCLEOTIDE SEQUENCE [LARGE SCALE GENOMIC DNA]</scope>
    <source>
        <strain evidence="3 4">AU3139</strain>
    </source>
</reference>
<comment type="similarity">
    <text evidence="1">Belongs to the bacterial sugar transferase family.</text>
</comment>
<dbReference type="PANTHER" id="PTHR30576">
    <property type="entry name" value="COLANIC BIOSYNTHESIS UDP-GLUCOSE LIPID CARRIER TRANSFERASE"/>
    <property type="match status" value="1"/>
</dbReference>
<dbReference type="InterPro" id="IPR003362">
    <property type="entry name" value="Bact_transf"/>
</dbReference>
<accession>A0ABX4F7X1</accession>
<organism evidence="3 4">
    <name type="scientific">Bordetella genomosp. 6</name>
    <dbReference type="NCBI Taxonomy" id="463024"/>
    <lineage>
        <taxon>Bacteria</taxon>
        <taxon>Pseudomonadati</taxon>
        <taxon>Pseudomonadota</taxon>
        <taxon>Betaproteobacteria</taxon>
        <taxon>Burkholderiales</taxon>
        <taxon>Alcaligenaceae</taxon>
        <taxon>Bordetella</taxon>
    </lineage>
</organism>
<evidence type="ECO:0000313" key="4">
    <source>
        <dbReference type="Proteomes" id="UP000216524"/>
    </source>
</evidence>
<dbReference type="Pfam" id="PF02397">
    <property type="entry name" value="Bac_transf"/>
    <property type="match status" value="1"/>
</dbReference>
<proteinExistence type="inferred from homology"/>
<evidence type="ECO:0000256" key="1">
    <source>
        <dbReference type="ARBA" id="ARBA00006464"/>
    </source>
</evidence>
<feature type="domain" description="Bacterial sugar transferase" evidence="2">
    <location>
        <begin position="3"/>
        <end position="196"/>
    </location>
</feature>
<keyword evidence="4" id="KW-1185">Reference proteome</keyword>
<dbReference type="RefSeq" id="WP_068924512.1">
    <property type="nucleotide sequence ID" value="NZ_NEVV01000007.1"/>
</dbReference>
<protein>
    <submittedName>
        <fullName evidence="3">Sugar transferase</fullName>
    </submittedName>
</protein>
<evidence type="ECO:0000259" key="2">
    <source>
        <dbReference type="Pfam" id="PF02397"/>
    </source>
</evidence>
<dbReference type="GO" id="GO:0016740">
    <property type="term" value="F:transferase activity"/>
    <property type="evidence" value="ECO:0007669"/>
    <property type="project" value="UniProtKB-KW"/>
</dbReference>
<gene>
    <name evidence="3" type="ORF">CAL23_23025</name>
</gene>